<accession>C4XE48</accession>
<dbReference type="PATRIC" id="fig|496833.3.peg.576"/>
<dbReference type="Proteomes" id="UP000006810">
    <property type="component" value="Chromosome"/>
</dbReference>
<evidence type="ECO:0000313" key="1">
    <source>
        <dbReference type="EMBL" id="BAH69420.1"/>
    </source>
</evidence>
<evidence type="ECO:0000313" key="2">
    <source>
        <dbReference type="Proteomes" id="UP000006810"/>
    </source>
</evidence>
<keyword evidence="2" id="KW-1185">Reference proteome</keyword>
<proteinExistence type="predicted"/>
<name>C4XE48_MYCFP</name>
<protein>
    <submittedName>
        <fullName evidence="1">Uncharacterized protein</fullName>
    </submittedName>
</protein>
<dbReference type="EMBL" id="AP009608">
    <property type="protein sequence ID" value="BAH69420.1"/>
    <property type="molecule type" value="Genomic_DNA"/>
</dbReference>
<dbReference type="AlphaFoldDB" id="C4XE48"/>
<dbReference type="KEGG" id="mfp:MBIO_0155"/>
<dbReference type="HOGENOM" id="CLU_020628_0_0_14"/>
<reference evidence="1 2" key="1">
    <citation type="journal article" date="2009" name="Curr. Microbiol.">
        <title>Molecular cloning and expression of a novel cholinephosphotransferase involved in glycoglycerophospholipid biosynthesis of Mycoplasma fermentans.</title>
        <authorList>
            <person name="Ishida N."/>
            <person name="Irikura D."/>
            <person name="Matsuda K."/>
            <person name="Sato S."/>
            <person name="Asano K."/>
        </authorList>
    </citation>
    <scope>NUCLEOTIDE SEQUENCE [LARGE SCALE GENOMIC DNA]</scope>
    <source>
        <strain evidence="2">ATCC 19989 / NBRC 14854 / NCTC 10117 / PG18</strain>
    </source>
</reference>
<gene>
    <name evidence="1" type="ordered locus">MBIO_0155</name>
</gene>
<sequence length="795" mass="94803">MYLWIKSSVHWMKQYLDTKRIIKEAKMKIKKLFLSLIPTVVLIPSCNNSASMNYYMQNNNLKNASKYEINLEGQKYQYTDIESFMSNLINSNKIKVENKLVIGKKKNNSSNKILDSTIFYNFDPNKLKKVYQNKFQKTVYSVDEVIESFREESSYIKKYLFANKEFDSEEKVKQYIKTQLKNGFNKYVYYSNNGKKYNAMNWQDSLELLKDKYNKDNNVFYPIFDNNNNVIYNNLLNYETMNSISKKILEKLMKFKVEIKFGLDLNDEKSYDYNEKDLGFKVNVKNNKWNVYDGNKLRRTFNLNEFYKFYKNGMKNHNGFWDATSKNVENYYDHEKGRFEDWTWIVKANILNLFDTENVELIFNDIAMNKPYVGTIWLIDANYTIHKKLKVKTFVGYEKEHYYSRPVNSFGPRIKAYYDQKSTFEELNNIDINNFFSTYQISNNNFDSLSIEEKEQIVTVYKKYIEYILKNDECLNQIKNYNVITFDSYMNKNLIINGNDYSKKIDLDKIDWDDYKPINLNKIWEEFDFSFSKINDIKLNNKYIYDKFYAITGNIGLINDDKSQILTANNRNCSLYEKNKNSNISNLIFQRKTCIEFLNKIISSKSFPSASEPEDKQKLLKEIIEEHKNKNKLNNSFFENNLPLLINDKNIELFSFYSNNNVDILSKRYSIPSNILLEFPTFYSKDDYENNIALYFDENWHPAYIYRLSSYTLENNEEFPTKEILDGNLRYLLSNQLGYKEDLVAYDNKGVVEIINNDIFNVFVLKFEGNEFSFLSYNDAISFLKDYIITRSKLI</sequence>
<organism evidence="1 2">
    <name type="scientific">Mycoplasmopsis fermentans (strain ATCC 19989 / NBRC 14854 / NCTC 10117 / PG18)</name>
    <name type="common">Mycoplasma fermentans</name>
    <dbReference type="NCBI Taxonomy" id="496833"/>
    <lineage>
        <taxon>Bacteria</taxon>
        <taxon>Bacillati</taxon>
        <taxon>Mycoplasmatota</taxon>
        <taxon>Mycoplasmoidales</taxon>
        <taxon>Metamycoplasmataceae</taxon>
        <taxon>Mycoplasmopsis</taxon>
    </lineage>
</organism>